<protein>
    <submittedName>
        <fullName evidence="1">Hypp7494 protein</fullName>
    </submittedName>
</protein>
<dbReference type="OrthoDB" id="10433772at2759"/>
<gene>
    <name evidence="1" type="primary">Hypp7494</name>
    <name evidence="1" type="ORF">BLAG_LOCUS7822</name>
</gene>
<sequence length="138" mass="14406">MLQLYCPAFDVFSGRIGIFEALVLRTILRVLSPGPQAPVPVGSPHSRPDPTVFPTLSPYRGYFCGGAIAVGPSARGDTAEPARHGMKFAGAAPCQSQSTYAGSAGVNEACFGASLSARGTDRSSYRAPPFRGIIVKGF</sequence>
<evidence type="ECO:0000313" key="1">
    <source>
        <dbReference type="EMBL" id="CAH1245525.1"/>
    </source>
</evidence>
<keyword evidence="2" id="KW-1185">Reference proteome</keyword>
<name>A0A8K0EC09_BRALA</name>
<dbReference type="AlphaFoldDB" id="A0A8K0EC09"/>
<dbReference type="EMBL" id="OV696699">
    <property type="protein sequence ID" value="CAH1245525.1"/>
    <property type="molecule type" value="Genomic_DNA"/>
</dbReference>
<accession>A0A8K0EC09</accession>
<dbReference type="Proteomes" id="UP000838412">
    <property type="component" value="Chromosome 14"/>
</dbReference>
<organism evidence="1 2">
    <name type="scientific">Branchiostoma lanceolatum</name>
    <name type="common">Common lancelet</name>
    <name type="synonym">Amphioxus lanceolatum</name>
    <dbReference type="NCBI Taxonomy" id="7740"/>
    <lineage>
        <taxon>Eukaryota</taxon>
        <taxon>Metazoa</taxon>
        <taxon>Chordata</taxon>
        <taxon>Cephalochordata</taxon>
        <taxon>Leptocardii</taxon>
        <taxon>Amphioxiformes</taxon>
        <taxon>Branchiostomatidae</taxon>
        <taxon>Branchiostoma</taxon>
    </lineage>
</organism>
<reference evidence="1" key="1">
    <citation type="submission" date="2022-01" db="EMBL/GenBank/DDBJ databases">
        <authorList>
            <person name="Braso-Vives M."/>
        </authorList>
    </citation>
    <scope>NUCLEOTIDE SEQUENCE</scope>
</reference>
<proteinExistence type="predicted"/>
<evidence type="ECO:0000313" key="2">
    <source>
        <dbReference type="Proteomes" id="UP000838412"/>
    </source>
</evidence>